<dbReference type="InterPro" id="IPR000182">
    <property type="entry name" value="GNAT_dom"/>
</dbReference>
<reference evidence="4 5" key="1">
    <citation type="submission" date="2018-01" db="EMBL/GenBank/DDBJ databases">
        <title>Whole genome sequencing of Histamine producing bacteria.</title>
        <authorList>
            <person name="Butler K."/>
        </authorList>
    </citation>
    <scope>NUCLEOTIDE SEQUENCE [LARGE SCALE GENOMIC DNA]</scope>
    <source>
        <strain evidence="4 5">A1-4</strain>
    </source>
</reference>
<accession>A0AAX0YSC4</accession>
<dbReference type="SUPFAM" id="SSF55729">
    <property type="entry name" value="Acyl-CoA N-acyltransferases (Nat)"/>
    <property type="match status" value="1"/>
</dbReference>
<dbReference type="RefSeq" id="WP_045044180.1">
    <property type="nucleotide sequence ID" value="NZ_JAUZMV010000005.1"/>
</dbReference>
<evidence type="ECO:0000313" key="5">
    <source>
        <dbReference type="Proteomes" id="UP000240728"/>
    </source>
</evidence>
<dbReference type="NCBIfam" id="NF007853">
    <property type="entry name" value="PRK10562.1"/>
    <property type="match status" value="1"/>
</dbReference>
<dbReference type="PANTHER" id="PTHR43800:SF1">
    <property type="entry name" value="PEPTIDYL-LYSINE N-ACETYLTRANSFERASE YJAB"/>
    <property type="match status" value="1"/>
</dbReference>
<keyword evidence="1" id="KW-0808">Transferase</keyword>
<dbReference type="EMBL" id="PYOZ01000010">
    <property type="protein sequence ID" value="PSX44053.1"/>
    <property type="molecule type" value="Genomic_DNA"/>
</dbReference>
<dbReference type="PROSITE" id="PS51186">
    <property type="entry name" value="GNAT"/>
    <property type="match status" value="1"/>
</dbReference>
<protein>
    <submittedName>
        <fullName evidence="4">N-acetyltransferase</fullName>
    </submittedName>
</protein>
<dbReference type="CDD" id="cd04301">
    <property type="entry name" value="NAT_SF"/>
    <property type="match status" value="1"/>
</dbReference>
<evidence type="ECO:0000313" key="4">
    <source>
        <dbReference type="EMBL" id="PSX44053.1"/>
    </source>
</evidence>
<comment type="caution">
    <text evidence="4">The sequence shown here is derived from an EMBL/GenBank/DDBJ whole genome shotgun (WGS) entry which is preliminary data.</text>
</comment>
<feature type="domain" description="N-acetyltransferase" evidence="3">
    <location>
        <begin position="1"/>
        <end position="142"/>
    </location>
</feature>
<evidence type="ECO:0000259" key="3">
    <source>
        <dbReference type="PROSITE" id="PS51186"/>
    </source>
</evidence>
<keyword evidence="5" id="KW-1185">Reference proteome</keyword>
<organism evidence="4 5">
    <name type="scientific">Photobacterium kishitanii</name>
    <dbReference type="NCBI Taxonomy" id="318456"/>
    <lineage>
        <taxon>Bacteria</taxon>
        <taxon>Pseudomonadati</taxon>
        <taxon>Pseudomonadota</taxon>
        <taxon>Gammaproteobacteria</taxon>
        <taxon>Vibrionales</taxon>
        <taxon>Vibrionaceae</taxon>
        <taxon>Photobacterium</taxon>
    </lineage>
</organism>
<dbReference type="InterPro" id="IPR016181">
    <property type="entry name" value="Acyl_CoA_acyltransferase"/>
</dbReference>
<keyword evidence="2" id="KW-0012">Acyltransferase</keyword>
<dbReference type="Pfam" id="PF13508">
    <property type="entry name" value="Acetyltransf_7"/>
    <property type="match status" value="1"/>
</dbReference>
<sequence length="143" mass="16903">MIRPLRTEDLHTAVSIWYSASIKAHNFISDEYWRSQKNNMRDLYLPNCDTWVFEDESSILGFISYYKGEIPAIFVDPSAQSQGIGTNLLNFLKQKYSKLNLAVYKENEKTHQFYIRHGFKDIEETVCEHTGHRQIVMYWKARS</sequence>
<dbReference type="GO" id="GO:0016747">
    <property type="term" value="F:acyltransferase activity, transferring groups other than amino-acyl groups"/>
    <property type="evidence" value="ECO:0007669"/>
    <property type="project" value="InterPro"/>
</dbReference>
<dbReference type="PANTHER" id="PTHR43800">
    <property type="entry name" value="PEPTIDYL-LYSINE N-ACETYLTRANSFERASE YJAB"/>
    <property type="match status" value="1"/>
</dbReference>
<evidence type="ECO:0000256" key="1">
    <source>
        <dbReference type="ARBA" id="ARBA00022679"/>
    </source>
</evidence>
<dbReference type="Proteomes" id="UP000240728">
    <property type="component" value="Unassembled WGS sequence"/>
</dbReference>
<name>A0AAX0YSC4_9GAMM</name>
<evidence type="ECO:0000256" key="2">
    <source>
        <dbReference type="ARBA" id="ARBA00023315"/>
    </source>
</evidence>
<dbReference type="Gene3D" id="3.40.630.30">
    <property type="match status" value="1"/>
</dbReference>
<gene>
    <name evidence="4" type="ORF">C0W53_15605</name>
</gene>
<dbReference type="AlphaFoldDB" id="A0AAX0YSC4"/>
<proteinExistence type="predicted"/>